<dbReference type="EMBL" id="BJWJ01000013">
    <property type="protein sequence ID" value="GEM04531.1"/>
    <property type="molecule type" value="Genomic_DNA"/>
</dbReference>
<reference evidence="2 3" key="1">
    <citation type="submission" date="2016-10" db="EMBL/GenBank/DDBJ databases">
        <authorList>
            <person name="de Groot N.N."/>
        </authorList>
    </citation>
    <scope>NUCLEOTIDE SEQUENCE [LARGE SCALE GENOMIC DNA]</scope>
    <source>
        <strain evidence="2 3">DSM 17074</strain>
    </source>
</reference>
<dbReference type="STRING" id="306541.SAMN05421668_10744"/>
<evidence type="ECO:0000313" key="2">
    <source>
        <dbReference type="EMBL" id="SFS69979.1"/>
    </source>
</evidence>
<evidence type="ECO:0000313" key="1">
    <source>
        <dbReference type="EMBL" id="GEM04531.1"/>
    </source>
</evidence>
<accession>A0A1I6RZ47</accession>
<sequence length="105" mass="12181">MRKLELSDVFKLSEIIDAMGIELDLNNMLDKAKSKEGNVQVNMGAELGFKLVKKVHKAEKLVYKFIADLTGDDMQKVKKYSLKQLIEFFQELFNDEDIVDFFTQE</sequence>
<dbReference type="Proteomes" id="UP000199139">
    <property type="component" value="Unassembled WGS sequence"/>
</dbReference>
<dbReference type="Proteomes" id="UP000321773">
    <property type="component" value="Unassembled WGS sequence"/>
</dbReference>
<reference evidence="1 4" key="2">
    <citation type="submission" date="2019-07" db="EMBL/GenBank/DDBJ databases">
        <title>Whole genome shotgun sequence of Halolactibacillus miurensis NBRC 100873.</title>
        <authorList>
            <person name="Hosoyama A."/>
            <person name="Uohara A."/>
            <person name="Ohji S."/>
            <person name="Ichikawa N."/>
        </authorList>
    </citation>
    <scope>NUCLEOTIDE SEQUENCE [LARGE SCALE GENOMIC DNA]</scope>
    <source>
        <strain evidence="1 4">NBRC 100873</strain>
    </source>
</reference>
<dbReference type="AlphaFoldDB" id="A0A1I6RZ47"/>
<dbReference type="OrthoDB" id="1916977at2"/>
<gene>
    <name evidence="1" type="ORF">HMI01_15190</name>
    <name evidence="2" type="ORF">SAMN05421668_10744</name>
</gene>
<name>A0A1I6RZ47_9BACI</name>
<evidence type="ECO:0000313" key="3">
    <source>
        <dbReference type="Proteomes" id="UP000199139"/>
    </source>
</evidence>
<dbReference type="EMBL" id="FPAI01000007">
    <property type="protein sequence ID" value="SFS69979.1"/>
    <property type="molecule type" value="Genomic_DNA"/>
</dbReference>
<organism evidence="2 3">
    <name type="scientific">Halolactibacillus miurensis</name>
    <dbReference type="NCBI Taxonomy" id="306541"/>
    <lineage>
        <taxon>Bacteria</taxon>
        <taxon>Bacillati</taxon>
        <taxon>Bacillota</taxon>
        <taxon>Bacilli</taxon>
        <taxon>Bacillales</taxon>
        <taxon>Bacillaceae</taxon>
        <taxon>Halolactibacillus</taxon>
    </lineage>
</organism>
<proteinExistence type="predicted"/>
<evidence type="ECO:0000313" key="4">
    <source>
        <dbReference type="Proteomes" id="UP000321773"/>
    </source>
</evidence>
<protein>
    <submittedName>
        <fullName evidence="2">Uncharacterized protein</fullName>
    </submittedName>
</protein>
<keyword evidence="4" id="KW-1185">Reference proteome</keyword>
<dbReference type="RefSeq" id="WP_089853414.1">
    <property type="nucleotide sequence ID" value="NZ_BJWJ01000013.1"/>
</dbReference>